<keyword evidence="4 7" id="KW-0862">Zinc</keyword>
<proteinExistence type="predicted"/>
<dbReference type="InterPro" id="IPR036872">
    <property type="entry name" value="CH_dom_sf"/>
</dbReference>
<evidence type="ECO:0000259" key="9">
    <source>
        <dbReference type="PROSITE" id="PS50023"/>
    </source>
</evidence>
<feature type="region of interest" description="Disordered" evidence="8">
    <location>
        <begin position="856"/>
        <end position="905"/>
    </location>
</feature>
<evidence type="ECO:0000256" key="3">
    <source>
        <dbReference type="ARBA" id="ARBA00022723"/>
    </source>
</evidence>
<feature type="region of interest" description="Disordered" evidence="8">
    <location>
        <begin position="1246"/>
        <end position="1266"/>
    </location>
</feature>
<dbReference type="PANTHER" id="PTHR23167:SF54">
    <property type="entry name" value="[F-ACTIN]-MONOOXYGENASE MICAL"/>
    <property type="match status" value="1"/>
</dbReference>
<evidence type="ECO:0000256" key="7">
    <source>
        <dbReference type="PROSITE-ProRule" id="PRU00125"/>
    </source>
</evidence>
<evidence type="ECO:0000256" key="4">
    <source>
        <dbReference type="ARBA" id="ARBA00022833"/>
    </source>
</evidence>
<keyword evidence="3 7" id="KW-0479">Metal-binding</keyword>
<comment type="subcellular location">
    <subcellularLocation>
        <location evidence="1">Cytoplasm</location>
    </subcellularLocation>
</comment>
<evidence type="ECO:0000256" key="1">
    <source>
        <dbReference type="ARBA" id="ARBA00004496"/>
    </source>
</evidence>
<dbReference type="Gene3D" id="2.10.110.10">
    <property type="entry name" value="Cysteine Rich Protein"/>
    <property type="match status" value="1"/>
</dbReference>
<dbReference type="InterPro" id="IPR057494">
    <property type="entry name" value="Rossman_Mical"/>
</dbReference>
<protein>
    <submittedName>
        <fullName evidence="11">LIM zinc-binding domain-containing protein</fullName>
    </submittedName>
</protein>
<dbReference type="PRINTS" id="PR00420">
    <property type="entry name" value="RNGMNOXGNASE"/>
</dbReference>
<dbReference type="SMART" id="SM00132">
    <property type="entry name" value="LIM"/>
    <property type="match status" value="1"/>
</dbReference>
<evidence type="ECO:0000313" key="10">
    <source>
        <dbReference type="Proteomes" id="UP000095287"/>
    </source>
</evidence>
<keyword evidence="6" id="KW-0009">Actin-binding</keyword>
<dbReference type="WBParaSite" id="L893_g6797.t2">
    <property type="protein sequence ID" value="L893_g6797.t2"/>
    <property type="gene ID" value="L893_g6797"/>
</dbReference>
<dbReference type="GO" id="GO:0003779">
    <property type="term" value="F:actin binding"/>
    <property type="evidence" value="ECO:0007669"/>
    <property type="project" value="UniProtKB-KW"/>
</dbReference>
<dbReference type="Proteomes" id="UP000095287">
    <property type="component" value="Unplaced"/>
</dbReference>
<evidence type="ECO:0000313" key="11">
    <source>
        <dbReference type="WBParaSite" id="L893_g6797.t2"/>
    </source>
</evidence>
<dbReference type="GO" id="GO:0005737">
    <property type="term" value="C:cytoplasm"/>
    <property type="evidence" value="ECO:0007669"/>
    <property type="project" value="UniProtKB-SubCell"/>
</dbReference>
<dbReference type="GO" id="GO:0046872">
    <property type="term" value="F:metal ion binding"/>
    <property type="evidence" value="ECO:0007669"/>
    <property type="project" value="UniProtKB-KW"/>
</dbReference>
<keyword evidence="5 7" id="KW-0440">LIM domain</keyword>
<evidence type="ECO:0000256" key="2">
    <source>
        <dbReference type="ARBA" id="ARBA00022490"/>
    </source>
</evidence>
<dbReference type="PANTHER" id="PTHR23167">
    <property type="entry name" value="CALPONIN HOMOLOGY DOMAIN-CONTAINING PROTEIN DDB_G0272472-RELATED"/>
    <property type="match status" value="1"/>
</dbReference>
<dbReference type="CDD" id="cd09358">
    <property type="entry name" value="LIM_Mical_like"/>
    <property type="match status" value="1"/>
</dbReference>
<dbReference type="InterPro" id="IPR036188">
    <property type="entry name" value="FAD/NAD-bd_sf"/>
</dbReference>
<organism evidence="10 11">
    <name type="scientific">Steinernema glaseri</name>
    <dbReference type="NCBI Taxonomy" id="37863"/>
    <lineage>
        <taxon>Eukaryota</taxon>
        <taxon>Metazoa</taxon>
        <taxon>Ecdysozoa</taxon>
        <taxon>Nematoda</taxon>
        <taxon>Chromadorea</taxon>
        <taxon>Rhabditida</taxon>
        <taxon>Tylenchina</taxon>
        <taxon>Panagrolaimomorpha</taxon>
        <taxon>Strongyloidoidea</taxon>
        <taxon>Steinernematidae</taxon>
        <taxon>Steinernema</taxon>
    </lineage>
</organism>
<sequence length="1331" mass="149864">MERDERSSVAAGPLVAKVQKCTMGSGATFDSFAQATTFRQIVQSFNQLCLAHGIDPTDYDTLYAKLHGVDSGSDSSKAQTFFSLIDKRFNHPIYLNQKVAKQLDVLIVGAGPCGLRAAIECRLLGAHVVVIEQRDKFTRNNVLHLWPFVTEDLKSLGVKIFYPKFCTGCIDHISIRQLQCVLLKVALCVGVQVYDSVSFVDYQKPTIRPDGTVGGWTALLEPPNHILSEYEFDILIGADGKRNTVKGFAKDCMRAQLAIGITANFKNMRTAAEILVPELSGVAYLYRQSFFNRMEEEIGVQLENIVYYKDDTHYFVMSAKKKSLLKKKVLKQDYDEISLLLAKDNIDQEMLCKFATETANFATENKLPLNFVTNTRGDCDVAMFDFTCMYKAQHSTRLYEHGGKFLLTTIVGDSLYEPFWPTGSGCARGFLGVFDSAWMIRELGLRERPTIEIIADRERVYSLLGKASKDNMKKALSLYTIDPTTRYSCIELVARSEKVKCHVDFQNAEALGDNDIWDPRNGQPYGLESANRDKLRLWRFCDGVLAPAFTLHRRVINFSAQSWGDGFPLAFLMGRFRGDLVNLKEHCTERDADKMVKAVLEAIEREYGLAAPCEGIEEWEQLDDGERYQYIKSLVTHLKRDQEHVRKAFSSTPRIANRKRVRVNTSNTYKSEQIQRATEMLKSQFTDNDSSNAKAVEKSLEAQREIIERTVDISPDVETKHFTKKPFVERLDPVKLCRVEQIISGQLEKDQSEQFHNTRFVTSAAKTRRLDRTDLEEMEQKLEKTGMGVLIDKDKIHSMSSKEEKMMRMSAADARSFALGGFKDDCEKFKDIDSRLEKADKQLKNTALSGVTIVSQIRGVPSTKKGPPPPTPPKSVRPNVPEVPMRANAPENAPRPVSMPATSDSLYSSINSRRRNPCALCSNEVYLAEQLLVEKKVVHKRCFRCCYCEQPLRLGNHGTDRAITEAYGIRFFCSQHMAMSYRDKVARIEKHTKRANRASVAIVQPLPPVPASLTPKTAATNTISNAQSKTITETPNEKQPVFGLHSINSPDAYKQRTIERIQAIAEQPKISASLTPERAEFQCVRPSSSRRKQPARELNEAFLLTSDDEEVDDTKWTKFRSRGESSQSSEIESSFSSCTESDTGLLLVGLISLRLISLEDVESVASDVEDHFTDCQEWLQDCLGDQLRDYFEEHPDEEVTMQNAEEVLNLYNKMIQGEALTEADCPNTPEGTEPLNGSIYYTTRSKFNSPKEESDEEKSSGSNGDLLDNTISGFGARFSLNHCPNDALSTSPSSRVYDTDAPATAEDTQTIDASAFTLVCQSHKIMRRKHD</sequence>
<dbReference type="SUPFAM" id="SSF47576">
    <property type="entry name" value="Calponin-homology domain, CH-domain"/>
    <property type="match status" value="1"/>
</dbReference>
<dbReference type="Gene3D" id="3.50.50.60">
    <property type="entry name" value="FAD/NAD(P)-binding domain"/>
    <property type="match status" value="1"/>
</dbReference>
<dbReference type="Pfam" id="PF25413">
    <property type="entry name" value="Rossman_Mical"/>
    <property type="match status" value="1"/>
</dbReference>
<dbReference type="SUPFAM" id="SSF51905">
    <property type="entry name" value="FAD/NAD(P)-binding domain"/>
    <property type="match status" value="1"/>
</dbReference>
<feature type="compositionally biased region" description="Pro residues" evidence="8">
    <location>
        <begin position="866"/>
        <end position="875"/>
    </location>
</feature>
<name>A0A1I8ALX6_9BILA</name>
<dbReference type="InterPro" id="IPR001781">
    <property type="entry name" value="Znf_LIM"/>
</dbReference>
<keyword evidence="10" id="KW-1185">Reference proteome</keyword>
<feature type="domain" description="LIM zinc-binding" evidence="9">
    <location>
        <begin position="916"/>
        <end position="983"/>
    </location>
</feature>
<dbReference type="PROSITE" id="PS50023">
    <property type="entry name" value="LIM_DOMAIN_2"/>
    <property type="match status" value="1"/>
</dbReference>
<evidence type="ECO:0000256" key="6">
    <source>
        <dbReference type="ARBA" id="ARBA00023203"/>
    </source>
</evidence>
<dbReference type="GO" id="GO:0016491">
    <property type="term" value="F:oxidoreductase activity"/>
    <property type="evidence" value="ECO:0007669"/>
    <property type="project" value="InterPro"/>
</dbReference>
<dbReference type="InterPro" id="IPR050540">
    <property type="entry name" value="F-actin_Monoox_Mical"/>
</dbReference>
<evidence type="ECO:0000256" key="5">
    <source>
        <dbReference type="ARBA" id="ARBA00023038"/>
    </source>
</evidence>
<accession>A0A1I8ALX6</accession>
<reference evidence="11" key="1">
    <citation type="submission" date="2016-11" db="UniProtKB">
        <authorList>
            <consortium name="WormBaseParasite"/>
        </authorList>
    </citation>
    <scope>IDENTIFICATION</scope>
</reference>
<dbReference type="SUPFAM" id="SSF57716">
    <property type="entry name" value="Glucocorticoid receptor-like (DNA-binding domain)"/>
    <property type="match status" value="1"/>
</dbReference>
<dbReference type="Pfam" id="PF07992">
    <property type="entry name" value="Pyr_redox_2"/>
    <property type="match status" value="1"/>
</dbReference>
<keyword evidence="2" id="KW-0963">Cytoplasm</keyword>
<dbReference type="InterPro" id="IPR023753">
    <property type="entry name" value="FAD/NAD-binding_dom"/>
</dbReference>
<evidence type="ECO:0000256" key="8">
    <source>
        <dbReference type="SAM" id="MobiDB-lite"/>
    </source>
</evidence>